<dbReference type="Pfam" id="PF00100">
    <property type="entry name" value="Zona_pellucida"/>
    <property type="match status" value="1"/>
</dbReference>
<evidence type="ECO:0000259" key="12">
    <source>
        <dbReference type="PROSITE" id="PS51041"/>
    </source>
</evidence>
<evidence type="ECO:0000256" key="8">
    <source>
        <dbReference type="SAM" id="Phobius"/>
    </source>
</evidence>
<dbReference type="PROSITE" id="PS51041">
    <property type="entry name" value="EMI"/>
    <property type="match status" value="1"/>
</dbReference>
<name>A0A7L0FG73_CORCN</name>
<evidence type="ECO:0000256" key="5">
    <source>
        <dbReference type="ARBA" id="ARBA00023180"/>
    </source>
</evidence>
<evidence type="ECO:0000313" key="14">
    <source>
        <dbReference type="EMBL" id="NXJ93801.1"/>
    </source>
</evidence>
<keyword evidence="8" id="KW-0472">Membrane</keyword>
<feature type="domain" description="SEA" evidence="9">
    <location>
        <begin position="772"/>
        <end position="884"/>
    </location>
</feature>
<evidence type="ECO:0000256" key="7">
    <source>
        <dbReference type="SAM" id="MobiDB-lite"/>
    </source>
</evidence>
<dbReference type="Gene3D" id="2.60.40.4100">
    <property type="entry name" value="Zona pellucida, ZP-C domain"/>
    <property type="match status" value="1"/>
</dbReference>
<keyword evidence="15" id="KW-1185">Reference proteome</keyword>
<dbReference type="SMART" id="SM00179">
    <property type="entry name" value="EGF_CA"/>
    <property type="match status" value="3"/>
</dbReference>
<dbReference type="GO" id="GO:0005509">
    <property type="term" value="F:calcium ion binding"/>
    <property type="evidence" value="ECO:0007669"/>
    <property type="project" value="InterPro"/>
</dbReference>
<dbReference type="InterPro" id="IPR001507">
    <property type="entry name" value="ZP_dom"/>
</dbReference>
<gene>
    <name evidence="14" type="primary">Umodl1_0</name>
    <name evidence="14" type="ORF">CORCON_R14634</name>
</gene>
<dbReference type="OrthoDB" id="10040649at2759"/>
<feature type="domain" description="EMI" evidence="12">
    <location>
        <begin position="8"/>
        <end position="81"/>
    </location>
</feature>
<dbReference type="InterPro" id="IPR000082">
    <property type="entry name" value="SEA_dom"/>
</dbReference>
<keyword evidence="8" id="KW-0812">Transmembrane</keyword>
<dbReference type="InterPro" id="IPR001881">
    <property type="entry name" value="EGF-like_Ca-bd_dom"/>
</dbReference>
<dbReference type="InterPro" id="IPR009030">
    <property type="entry name" value="Growth_fac_rcpt_cys_sf"/>
</dbReference>
<dbReference type="PANTHER" id="PTHR14002:SF22">
    <property type="entry name" value="UROMODULIN-LIKE 1"/>
    <property type="match status" value="1"/>
</dbReference>
<evidence type="ECO:0000259" key="9">
    <source>
        <dbReference type="PROSITE" id="PS50024"/>
    </source>
</evidence>
<evidence type="ECO:0000256" key="2">
    <source>
        <dbReference type="ARBA" id="ARBA00022729"/>
    </source>
</evidence>
<dbReference type="InterPro" id="IPR018097">
    <property type="entry name" value="EGF_Ca-bd_CS"/>
</dbReference>
<feature type="non-terminal residue" evidence="14">
    <location>
        <position position="1309"/>
    </location>
</feature>
<dbReference type="InterPro" id="IPR055355">
    <property type="entry name" value="ZP-C"/>
</dbReference>
<feature type="domain" description="EGF-like" evidence="10">
    <location>
        <begin position="881"/>
        <end position="919"/>
    </location>
</feature>
<dbReference type="SUPFAM" id="SSF49265">
    <property type="entry name" value="Fibronectin type III"/>
    <property type="match status" value="1"/>
</dbReference>
<keyword evidence="2" id="KW-0732">Signal</keyword>
<dbReference type="Pfam" id="PF07645">
    <property type="entry name" value="EGF_CA"/>
    <property type="match status" value="3"/>
</dbReference>
<feature type="domain" description="ZP" evidence="11">
    <location>
        <begin position="982"/>
        <end position="1228"/>
    </location>
</feature>
<dbReference type="InterPro" id="IPR000152">
    <property type="entry name" value="EGF-type_Asp/Asn_hydroxyl_site"/>
</dbReference>
<feature type="domain" description="SEA" evidence="9">
    <location>
        <begin position="372"/>
        <end position="486"/>
    </location>
</feature>
<organism evidence="14 15">
    <name type="scientific">Corythaixoides concolor</name>
    <name type="common">Grey go-away-bird</name>
    <dbReference type="NCBI Taxonomy" id="103956"/>
    <lineage>
        <taxon>Eukaryota</taxon>
        <taxon>Metazoa</taxon>
        <taxon>Chordata</taxon>
        <taxon>Craniata</taxon>
        <taxon>Vertebrata</taxon>
        <taxon>Euteleostomi</taxon>
        <taxon>Archelosauria</taxon>
        <taxon>Archosauria</taxon>
        <taxon>Dinosauria</taxon>
        <taxon>Saurischia</taxon>
        <taxon>Theropoda</taxon>
        <taxon>Coelurosauria</taxon>
        <taxon>Aves</taxon>
        <taxon>Neognathae</taxon>
        <taxon>Neoaves</taxon>
        <taxon>Otidimorphae</taxon>
        <taxon>Musophagiformes</taxon>
        <taxon>Musophagidae</taxon>
        <taxon>Corythaixoides</taxon>
    </lineage>
</organism>
<keyword evidence="3" id="KW-0677">Repeat</keyword>
<proteinExistence type="predicted"/>
<comment type="caution">
    <text evidence="14">The sequence shown here is derived from an EMBL/GenBank/DDBJ whole genome shotgun (WGS) entry which is preliminary data.</text>
</comment>
<dbReference type="GO" id="GO:0071944">
    <property type="term" value="C:cell periphery"/>
    <property type="evidence" value="ECO:0007669"/>
    <property type="project" value="UniProtKB-ARBA"/>
</dbReference>
<dbReference type="Gene3D" id="2.60.40.10">
    <property type="entry name" value="Immunoglobulins"/>
    <property type="match status" value="1"/>
</dbReference>
<dbReference type="PANTHER" id="PTHR14002">
    <property type="entry name" value="ENDOGLIN/TGF-BETA RECEPTOR TYPE III"/>
    <property type="match status" value="1"/>
</dbReference>
<keyword evidence="5" id="KW-0325">Glycoprotein</keyword>
<dbReference type="SMART" id="SM00217">
    <property type="entry name" value="WAP"/>
    <property type="match status" value="1"/>
</dbReference>
<dbReference type="PROSITE" id="PS51034">
    <property type="entry name" value="ZP_2"/>
    <property type="match status" value="1"/>
</dbReference>
<evidence type="ECO:0000256" key="3">
    <source>
        <dbReference type="ARBA" id="ARBA00022737"/>
    </source>
</evidence>
<evidence type="ECO:0000256" key="6">
    <source>
        <dbReference type="PROSITE-ProRule" id="PRU00076"/>
    </source>
</evidence>
<dbReference type="SUPFAM" id="SSF57184">
    <property type="entry name" value="Growth factor receptor domain"/>
    <property type="match status" value="1"/>
</dbReference>
<dbReference type="InterPro" id="IPR055356">
    <property type="entry name" value="ZP-N"/>
</dbReference>
<reference evidence="14 15" key="1">
    <citation type="submission" date="2019-09" db="EMBL/GenBank/DDBJ databases">
        <title>Bird 10,000 Genomes (B10K) Project - Family phase.</title>
        <authorList>
            <person name="Zhang G."/>
        </authorList>
    </citation>
    <scope>NUCLEOTIDE SEQUENCE [LARGE SCALE GENOMIC DNA]</scope>
    <source>
        <strain evidence="14">B10K-DU-011-20</strain>
        <tissue evidence="14">Muscle</tissue>
    </source>
</reference>
<dbReference type="SMART" id="SM00181">
    <property type="entry name" value="EGF"/>
    <property type="match status" value="2"/>
</dbReference>
<dbReference type="SUPFAM" id="SSF57256">
    <property type="entry name" value="Elafin-like"/>
    <property type="match status" value="1"/>
</dbReference>
<dbReference type="PROSITE" id="PS50026">
    <property type="entry name" value="EGF_3"/>
    <property type="match status" value="2"/>
</dbReference>
<dbReference type="SMART" id="SM00241">
    <property type="entry name" value="ZP"/>
    <property type="match status" value="1"/>
</dbReference>
<dbReference type="PROSITE" id="PS50024">
    <property type="entry name" value="SEA"/>
    <property type="match status" value="2"/>
</dbReference>
<dbReference type="InterPro" id="IPR048290">
    <property type="entry name" value="ZP_chr"/>
</dbReference>
<feature type="region of interest" description="Disordered" evidence="7">
    <location>
        <begin position="589"/>
        <end position="609"/>
    </location>
</feature>
<dbReference type="InterPro" id="IPR011489">
    <property type="entry name" value="EMI_domain"/>
</dbReference>
<feature type="domain" description="WAP" evidence="13">
    <location>
        <begin position="89"/>
        <end position="133"/>
    </location>
</feature>
<keyword evidence="1 6" id="KW-0245">EGF-like domain</keyword>
<dbReference type="PROSITE" id="PS51390">
    <property type="entry name" value="WAP"/>
    <property type="match status" value="1"/>
</dbReference>
<dbReference type="InterPro" id="IPR036116">
    <property type="entry name" value="FN3_sf"/>
</dbReference>
<dbReference type="Gene3D" id="2.10.25.10">
    <property type="entry name" value="Laminin"/>
    <property type="match status" value="2"/>
</dbReference>
<dbReference type="Pfam" id="PF00095">
    <property type="entry name" value="WAP"/>
    <property type="match status" value="1"/>
</dbReference>
<evidence type="ECO:0000259" key="10">
    <source>
        <dbReference type="PROSITE" id="PS50026"/>
    </source>
</evidence>
<evidence type="ECO:0000313" key="15">
    <source>
        <dbReference type="Proteomes" id="UP000526942"/>
    </source>
</evidence>
<dbReference type="PROSITE" id="PS00010">
    <property type="entry name" value="ASX_HYDROXYL"/>
    <property type="match status" value="2"/>
</dbReference>
<dbReference type="InterPro" id="IPR008197">
    <property type="entry name" value="WAP_dom"/>
</dbReference>
<dbReference type="InterPro" id="IPR036645">
    <property type="entry name" value="Elafin-like_sf"/>
</dbReference>
<dbReference type="Pfam" id="PF23344">
    <property type="entry name" value="ZP-N"/>
    <property type="match status" value="1"/>
</dbReference>
<dbReference type="Gene3D" id="2.60.40.3210">
    <property type="entry name" value="Zona pellucida, ZP-N domain"/>
    <property type="match status" value="1"/>
</dbReference>
<dbReference type="EMBL" id="VXAM01000342">
    <property type="protein sequence ID" value="NXJ93801.1"/>
    <property type="molecule type" value="Genomic_DNA"/>
</dbReference>
<evidence type="ECO:0000259" key="11">
    <source>
        <dbReference type="PROSITE" id="PS51034"/>
    </source>
</evidence>
<dbReference type="PROSITE" id="PS01187">
    <property type="entry name" value="EGF_CA"/>
    <property type="match status" value="3"/>
</dbReference>
<dbReference type="Gene3D" id="4.10.75.10">
    <property type="entry name" value="Elafin-like"/>
    <property type="match status" value="1"/>
</dbReference>
<feature type="domain" description="EGF-like" evidence="10">
    <location>
        <begin position="483"/>
        <end position="528"/>
    </location>
</feature>
<keyword evidence="4" id="KW-1015">Disulfide bond</keyword>
<dbReference type="GO" id="GO:0030414">
    <property type="term" value="F:peptidase inhibitor activity"/>
    <property type="evidence" value="ECO:0007669"/>
    <property type="project" value="InterPro"/>
</dbReference>
<dbReference type="FunFam" id="2.10.25.10:FF:000038">
    <property type="entry name" value="Fibrillin 2"/>
    <property type="match status" value="2"/>
</dbReference>
<comment type="caution">
    <text evidence="6">Lacks conserved residue(s) required for the propagation of feature annotation.</text>
</comment>
<feature type="non-terminal residue" evidence="14">
    <location>
        <position position="1"/>
    </location>
</feature>
<dbReference type="PRINTS" id="PR00023">
    <property type="entry name" value="ZPELLUCIDA"/>
</dbReference>
<dbReference type="InterPro" id="IPR013783">
    <property type="entry name" value="Ig-like_fold"/>
</dbReference>
<evidence type="ECO:0000256" key="4">
    <source>
        <dbReference type="ARBA" id="ARBA00023157"/>
    </source>
</evidence>
<keyword evidence="8" id="KW-1133">Transmembrane helix</keyword>
<dbReference type="GO" id="GO:0005576">
    <property type="term" value="C:extracellular region"/>
    <property type="evidence" value="ECO:0007669"/>
    <property type="project" value="InterPro"/>
</dbReference>
<protein>
    <submittedName>
        <fullName evidence="14">UROL1 protein</fullName>
    </submittedName>
</protein>
<dbReference type="InterPro" id="IPR049883">
    <property type="entry name" value="NOTCH1_EGF-like"/>
</dbReference>
<dbReference type="CDD" id="cd00054">
    <property type="entry name" value="EGF_CA"/>
    <property type="match status" value="3"/>
</dbReference>
<dbReference type="CDD" id="cd00199">
    <property type="entry name" value="WAP"/>
    <property type="match status" value="1"/>
</dbReference>
<accession>A0A7L0FG73</accession>
<sequence>EKGLSLLGYHLCNYSLTKNVFKMVAYQKSYEKSTSCGGWIPWMVCPQTYYKMQYHTVQVPETITLTDCCEGYEQVGLYCSLALNRSSVFSSRPGICPMESVETSDYPCTFDTECPGLKKCCNSSKGAGCVDPMPEGRMFWYNVTVLVKMDFNELIRVDSHLLNHSRLLHSMITGALQPLSASVYHIQSNRAEVYAGTVASQILIGLHQPAPLAEVSSSLKDIVKRMYEVINIEVQDVNECSYAEFNACPEKNTCVNLEGYYSCDPAREHADVNRHQLSTGEEGRRLDPSAVRNHRIFSVTSNSFEMSWHVTSTLNHTFQVRVFKGKEIVQNLKTEEMKMDVSGLEAGVMYSVEISYETCGKSSISHQNVKTEAKIFSITMRILNYNFTEDFYNASSSAYEEFSRLLLTELENSFPPNVSALYKSGKLKVQTESLQAGSIIVRLRITVQDWEFPADASAFASVLSYLHNRSSLLVNQQNAAVEDWDECASHTENDCSVFAECINLMGSYLCRCKTTMDTNPSRPGRNCEGEIVDPLTETTAPEVTNSTEFAPEEVSLAGPASPPTTEMVAAVGSEISTAVHIPAALPLGDKQVPHGQSATSAPPAPWKKGLTPQMGFGGDNSPTATGVAASKEVAMSAAWLAAVSPSQQSSAAEASPNASQEAAALTNAPMGTAGQGQLSSPLLMFPNQTAFATTRSHTAFGVPHANSQGGPGTALFTFQFLLLHKKQLIQETKIHLMGLTVSELELGALYTAEIRTDMCRKESNLSQTELAAVRKLSGMVRITNVEYSLGFSNTSSEEYQTFAQLFVNEVHKSLPLEVLQQMDAGLIKVLVTGITNGSTVVSFNLLITEDVDIYYINTTFRDAFEHSSYFTVDKSSLSINDYDECKSEEDDCSPDASCHNTLGFYQCSCNEGFADVHPERPGRSCEGKRFFYSLENTTFSSVLLPPLTTDPVSTPDVSPQPSPVPLVKPAQEISIKDAVRVFCEIEKIILAIQKRFLQQESIPETSLYLGEPHCNVSISNGTHVVLQAGWSDCGTEVETNMTNTVVKTILRNDVSAQGVIHHLKVASPIHCVFQNDLLTSSGYTAEGLYTIFEDLHGSGHFRTEMQLFIGNSPIPKNFSVSVSDEVLIEVGIQRADSKLKVVLTDCWATPTNNSVDPLSFSFISNSCPIPNTYTTLLENGNSSRAQFKMKIFSFVNNSVVYLHCKIRICMETPGSTCRTRCHVVRSLKTGETIATHRTSWGPLCKSTASDLKREKEAGMGVGYIILISFTVLGLVLGVVSLFIFQYQRKMGRYNFRIKSDNFSYQVFYD</sequence>
<dbReference type="InterPro" id="IPR000742">
    <property type="entry name" value="EGF"/>
</dbReference>
<evidence type="ECO:0000256" key="1">
    <source>
        <dbReference type="ARBA" id="ARBA00022536"/>
    </source>
</evidence>
<dbReference type="InterPro" id="IPR042235">
    <property type="entry name" value="ZP-C_dom"/>
</dbReference>
<feature type="transmembrane region" description="Helical" evidence="8">
    <location>
        <begin position="1261"/>
        <end position="1284"/>
    </location>
</feature>
<evidence type="ECO:0000259" key="13">
    <source>
        <dbReference type="PROSITE" id="PS51390"/>
    </source>
</evidence>
<dbReference type="Proteomes" id="UP000526942">
    <property type="component" value="Unassembled WGS sequence"/>
</dbReference>